<dbReference type="AlphaFoldDB" id="A0A0J9SK21"/>
<sequence>MQRNVQAFSADVQGEGEPNRVSLSVTRTSRGTPASFIHPNTKGDDEQNWDYNSHEAHGLTGHQGPGSYVSIPKDDTSKGRSTKTIMGSVVPVLGVSSFSLLLYKVTAVGGFINRFLGRNRNMYNHIEYVNAFNPYSEGMDPVDRRMNISYHRL</sequence>
<reference evidence="3 4" key="1">
    <citation type="submission" date="2011-08" db="EMBL/GenBank/DDBJ databases">
        <title>The Genome Sequence of Plasmodium vivax Brazil I.</title>
        <authorList>
            <consortium name="The Broad Institute Genome Sequencing Platform"/>
            <consortium name="The Broad Institute Genome Sequencing Center for Infectious Disease"/>
            <person name="Neafsey D."/>
            <person name="Carlton J."/>
            <person name="Barnwell J."/>
            <person name="Collins W."/>
            <person name="Escalante A."/>
            <person name="Mullikin J."/>
            <person name="Saul A."/>
            <person name="Guigo R."/>
            <person name="Camara F."/>
            <person name="Young S.K."/>
            <person name="Zeng Q."/>
            <person name="Gargeya S."/>
            <person name="Fitzgerald M."/>
            <person name="Haas B."/>
            <person name="Abouelleil A."/>
            <person name="Alvarado L."/>
            <person name="Arachchi H.M."/>
            <person name="Berlin A."/>
            <person name="Brown A."/>
            <person name="Chapman S.B."/>
            <person name="Chen Z."/>
            <person name="Dunbar C."/>
            <person name="Freedman E."/>
            <person name="Gearin G."/>
            <person name="Gellesch M."/>
            <person name="Goldberg J."/>
            <person name="Griggs A."/>
            <person name="Gujja S."/>
            <person name="Heiman D."/>
            <person name="Howarth C."/>
            <person name="Larson L."/>
            <person name="Lui A."/>
            <person name="MacDonald P.J.P."/>
            <person name="Montmayeur A."/>
            <person name="Murphy C."/>
            <person name="Neiman D."/>
            <person name="Pearson M."/>
            <person name="Priest M."/>
            <person name="Roberts A."/>
            <person name="Saif S."/>
            <person name="Shea T."/>
            <person name="Shenoy N."/>
            <person name="Sisk P."/>
            <person name="Stolte C."/>
            <person name="Sykes S."/>
            <person name="Wortman J."/>
            <person name="Nusbaum C."/>
            <person name="Birren B."/>
        </authorList>
    </citation>
    <scope>NUCLEOTIDE SEQUENCE [LARGE SCALE GENOMIC DNA]</scope>
    <source>
        <strain evidence="3 4">Brazil I</strain>
    </source>
</reference>
<evidence type="ECO:0000256" key="2">
    <source>
        <dbReference type="SAM" id="Phobius"/>
    </source>
</evidence>
<evidence type="ECO:0000313" key="3">
    <source>
        <dbReference type="EMBL" id="KMZ83365.1"/>
    </source>
</evidence>
<evidence type="ECO:0000256" key="1">
    <source>
        <dbReference type="SAM" id="MobiDB-lite"/>
    </source>
</evidence>
<keyword evidence="2" id="KW-0812">Transmembrane</keyword>
<feature type="region of interest" description="Disordered" evidence="1">
    <location>
        <begin position="1"/>
        <end position="46"/>
    </location>
</feature>
<proteinExistence type="predicted"/>
<keyword evidence="2" id="KW-1133">Transmembrane helix</keyword>
<protein>
    <submittedName>
        <fullName evidence="3">Uncharacterized protein</fullName>
    </submittedName>
</protein>
<dbReference type="Proteomes" id="UP000053327">
    <property type="component" value="Unassembled WGS sequence"/>
</dbReference>
<gene>
    <name evidence="3" type="ORF">PVBG_06210</name>
</gene>
<keyword evidence="2" id="KW-0472">Membrane</keyword>
<accession>A0A0J9SK21</accession>
<evidence type="ECO:0000313" key="4">
    <source>
        <dbReference type="Proteomes" id="UP000053327"/>
    </source>
</evidence>
<feature type="compositionally biased region" description="Polar residues" evidence="1">
    <location>
        <begin position="21"/>
        <end position="32"/>
    </location>
</feature>
<feature type="transmembrane region" description="Helical" evidence="2">
    <location>
        <begin position="89"/>
        <end position="112"/>
    </location>
</feature>
<dbReference type="Pfam" id="PF05795">
    <property type="entry name" value="Plasmodium_Vir"/>
    <property type="match status" value="1"/>
</dbReference>
<dbReference type="InterPro" id="IPR008780">
    <property type="entry name" value="Plasmodium_Vir"/>
</dbReference>
<name>A0A0J9SK21_PLAV1</name>
<dbReference type="EMBL" id="KQ234922">
    <property type="protein sequence ID" value="KMZ83365.1"/>
    <property type="molecule type" value="Genomic_DNA"/>
</dbReference>
<organism evidence="3 4">
    <name type="scientific">Plasmodium vivax (strain Brazil I)</name>
    <dbReference type="NCBI Taxonomy" id="1033975"/>
    <lineage>
        <taxon>Eukaryota</taxon>
        <taxon>Sar</taxon>
        <taxon>Alveolata</taxon>
        <taxon>Apicomplexa</taxon>
        <taxon>Aconoidasida</taxon>
        <taxon>Haemosporida</taxon>
        <taxon>Plasmodiidae</taxon>
        <taxon>Plasmodium</taxon>
        <taxon>Plasmodium (Plasmodium)</taxon>
    </lineage>
</organism>